<keyword evidence="8" id="KW-1185">Reference proteome</keyword>
<dbReference type="GO" id="GO:0016491">
    <property type="term" value="F:oxidoreductase activity"/>
    <property type="evidence" value="ECO:0007669"/>
    <property type="project" value="InterPro"/>
</dbReference>
<name>L1N953_9BACT</name>
<evidence type="ECO:0000256" key="5">
    <source>
        <dbReference type="SAM" id="SignalP"/>
    </source>
</evidence>
<keyword evidence="2" id="KW-0201">Cytochrome c-type biogenesis</keyword>
<dbReference type="CDD" id="cd02966">
    <property type="entry name" value="TlpA_like_family"/>
    <property type="match status" value="1"/>
</dbReference>
<protein>
    <submittedName>
        <fullName evidence="7">Antioxidant, AhpC/TSA family</fullName>
    </submittedName>
</protein>
<feature type="signal peptide" evidence="5">
    <location>
        <begin position="1"/>
        <end position="26"/>
    </location>
</feature>
<dbReference type="InterPro" id="IPR036249">
    <property type="entry name" value="Thioredoxin-like_sf"/>
</dbReference>
<evidence type="ECO:0000313" key="7">
    <source>
        <dbReference type="EMBL" id="EKX99845.1"/>
    </source>
</evidence>
<dbReference type="RefSeq" id="WP_009162795.1">
    <property type="nucleotide sequence ID" value="NZ_KB291002.1"/>
</dbReference>
<gene>
    <name evidence="7" type="ORF">HMPREF9151_01485</name>
</gene>
<evidence type="ECO:0000256" key="4">
    <source>
        <dbReference type="ARBA" id="ARBA00023284"/>
    </source>
</evidence>
<dbReference type="OrthoDB" id="9794348at2"/>
<dbReference type="InterPro" id="IPR000866">
    <property type="entry name" value="AhpC/TSA"/>
</dbReference>
<proteinExistence type="predicted"/>
<dbReference type="GO" id="GO:0016209">
    <property type="term" value="F:antioxidant activity"/>
    <property type="evidence" value="ECO:0007669"/>
    <property type="project" value="InterPro"/>
</dbReference>
<dbReference type="EMBL" id="AMEP01000095">
    <property type="protein sequence ID" value="EKX99845.1"/>
    <property type="molecule type" value="Genomic_DNA"/>
</dbReference>
<dbReference type="Pfam" id="PF00578">
    <property type="entry name" value="AhpC-TSA"/>
    <property type="match status" value="1"/>
</dbReference>
<keyword evidence="5" id="KW-0732">Signal</keyword>
<reference evidence="7 8" key="1">
    <citation type="submission" date="2012-05" db="EMBL/GenBank/DDBJ databases">
        <authorList>
            <person name="Weinstock G."/>
            <person name="Sodergren E."/>
            <person name="Lobos E.A."/>
            <person name="Fulton L."/>
            <person name="Fulton R."/>
            <person name="Courtney L."/>
            <person name="Fronick C."/>
            <person name="O'Laughlin M."/>
            <person name="Godfrey J."/>
            <person name="Wilson R.M."/>
            <person name="Miner T."/>
            <person name="Farmer C."/>
            <person name="Delehaunty K."/>
            <person name="Cordes M."/>
            <person name="Minx P."/>
            <person name="Tomlinson C."/>
            <person name="Chen J."/>
            <person name="Wollam A."/>
            <person name="Pepin K.H."/>
            <person name="Bhonagiri V."/>
            <person name="Zhang X."/>
            <person name="Suruliraj S."/>
            <person name="Warren W."/>
            <person name="Mitreva M."/>
            <person name="Mardis E.R."/>
            <person name="Wilson R.K."/>
        </authorList>
    </citation>
    <scope>NUCLEOTIDE SEQUENCE [LARGE SCALE GENOMIC DNA]</scope>
    <source>
        <strain evidence="7 8">F0055</strain>
    </source>
</reference>
<dbReference type="InterPro" id="IPR013766">
    <property type="entry name" value="Thioredoxin_domain"/>
</dbReference>
<evidence type="ECO:0000256" key="1">
    <source>
        <dbReference type="ARBA" id="ARBA00004196"/>
    </source>
</evidence>
<organism evidence="7 8">
    <name type="scientific">Hoylesella saccharolytica F0055</name>
    <dbReference type="NCBI Taxonomy" id="1127699"/>
    <lineage>
        <taxon>Bacteria</taxon>
        <taxon>Pseudomonadati</taxon>
        <taxon>Bacteroidota</taxon>
        <taxon>Bacteroidia</taxon>
        <taxon>Bacteroidales</taxon>
        <taxon>Prevotellaceae</taxon>
        <taxon>Hoylesella</taxon>
    </lineage>
</organism>
<evidence type="ECO:0000259" key="6">
    <source>
        <dbReference type="PROSITE" id="PS51352"/>
    </source>
</evidence>
<keyword evidence="3" id="KW-1015">Disulfide bond</keyword>
<keyword evidence="4" id="KW-0676">Redox-active center</keyword>
<dbReference type="HOGENOM" id="CLU_042529_11_4_10"/>
<comment type="subcellular location">
    <subcellularLocation>
        <location evidence="1">Cell envelope</location>
    </subcellularLocation>
</comment>
<evidence type="ECO:0000256" key="2">
    <source>
        <dbReference type="ARBA" id="ARBA00022748"/>
    </source>
</evidence>
<dbReference type="PATRIC" id="fig|1127699.3.peg.1368"/>
<dbReference type="GO" id="GO:0017004">
    <property type="term" value="P:cytochrome complex assembly"/>
    <property type="evidence" value="ECO:0007669"/>
    <property type="project" value="UniProtKB-KW"/>
</dbReference>
<sequence>MKTKELKKVLMAVMAALTLHSTASKAQTANDEDPDTKYATELLKSGTEAPDFMLPSPEGRMVMLSQYKGRYVVLDFWASWCPDCRKDAPHVVKMYEEFKHENVSFIGISFDVDSVKWREAITKYNMKYAHVSELKKMRETEIAKAYGVNWIPTLYLIDPEGKVVLSTVVSSKINAALKEVFAKKE</sequence>
<dbReference type="PROSITE" id="PS51352">
    <property type="entry name" value="THIOREDOXIN_2"/>
    <property type="match status" value="1"/>
</dbReference>
<dbReference type="PANTHER" id="PTHR42852">
    <property type="entry name" value="THIOL:DISULFIDE INTERCHANGE PROTEIN DSBE"/>
    <property type="match status" value="1"/>
</dbReference>
<dbReference type="Gene3D" id="3.40.30.10">
    <property type="entry name" value="Glutaredoxin"/>
    <property type="match status" value="1"/>
</dbReference>
<dbReference type="AlphaFoldDB" id="L1N953"/>
<dbReference type="STRING" id="1127699.HMPREF9151_01485"/>
<feature type="chain" id="PRO_5003954842" evidence="5">
    <location>
        <begin position="27"/>
        <end position="185"/>
    </location>
</feature>
<dbReference type="PANTHER" id="PTHR42852:SF6">
    <property type="entry name" value="THIOL:DISULFIDE INTERCHANGE PROTEIN DSBE"/>
    <property type="match status" value="1"/>
</dbReference>
<evidence type="ECO:0000313" key="8">
    <source>
        <dbReference type="Proteomes" id="UP000010433"/>
    </source>
</evidence>
<dbReference type="GO" id="GO:0030313">
    <property type="term" value="C:cell envelope"/>
    <property type="evidence" value="ECO:0007669"/>
    <property type="project" value="UniProtKB-SubCell"/>
</dbReference>
<dbReference type="Proteomes" id="UP000010433">
    <property type="component" value="Unassembled WGS sequence"/>
</dbReference>
<dbReference type="InterPro" id="IPR050553">
    <property type="entry name" value="Thioredoxin_ResA/DsbE_sf"/>
</dbReference>
<dbReference type="SUPFAM" id="SSF52833">
    <property type="entry name" value="Thioredoxin-like"/>
    <property type="match status" value="1"/>
</dbReference>
<accession>L1N953</accession>
<comment type="caution">
    <text evidence="7">The sequence shown here is derived from an EMBL/GenBank/DDBJ whole genome shotgun (WGS) entry which is preliminary data.</text>
</comment>
<feature type="domain" description="Thioredoxin" evidence="6">
    <location>
        <begin position="43"/>
        <end position="185"/>
    </location>
</feature>
<evidence type="ECO:0000256" key="3">
    <source>
        <dbReference type="ARBA" id="ARBA00023157"/>
    </source>
</evidence>